<proteinExistence type="predicted"/>
<comment type="caution">
    <text evidence="2">The sequence shown here is derived from an EMBL/GenBank/DDBJ whole genome shotgun (WGS) entry which is preliminary data.</text>
</comment>
<dbReference type="OrthoDB" id="1705475at2"/>
<sequence length="570" mass="67968">MQSKKSYQRKFIILDKQDAQNAKGHAKLEIRDGKGRINLNVEGLDTKLKDDEVYEALIMTDKKYNFKKTSMGLLNVNKSGRGTLEFEFDSYSVGNTEINIENFNTILIRLSSEKENRYTVPLLGYINKKDNDIKGIMSSLNEDILSQKLREQNEDYTSEKITKEVKEDEDIEDKSKSLDSYNQEEKIKTFSQDKDINDLLDVNIESYSLNEEHEDTDVTEDTEVESETDVSNSEYTEEIYDKEDKEENYNSENYYTEGINIENVEDVYEEDIINDIDDTNDTESEITKLEEIDSNEDVEEYYVELYEDYYDDDYYDDDDYDYDYDDDDDYDYDDYFDSEYNTKDHDSYLENEIEEEYDLEQTDSEQETILDEDYYVEDEHKPFRYNEYYDHIQSKGKKEDSIYNLNGSKNHYFHNVENYSKQIASYTLNILKFFKEVKPFKQNFENYTWWEIDYDKRNIYRGFLPYYNYLVSMYYPYRCVTKYTTCQVQIKKYNHYIFGMIEENESIQYYAYGVPGKFTKVDQPYGGATGFVTWIEKSGSNEERLGYWIVYIDALTGKIVTPLNPTIPKE</sequence>
<dbReference type="Proteomes" id="UP000037267">
    <property type="component" value="Unassembled WGS sequence"/>
</dbReference>
<gene>
    <name evidence="2" type="ORF">CLPU_2c02630</name>
</gene>
<reference evidence="3" key="1">
    <citation type="submission" date="2015-07" db="EMBL/GenBank/DDBJ databases">
        <title>Draft genome sequence of the purine-degrading Gottschalkia purinilyticum DSM 1384 (formerly Clostridium purinilyticum).</title>
        <authorList>
            <person name="Poehlein A."/>
            <person name="Schiel-Bengelsdorf B."/>
            <person name="Bengelsdorf F.R."/>
            <person name="Daniel R."/>
            <person name="Duerre P."/>
        </authorList>
    </citation>
    <scope>NUCLEOTIDE SEQUENCE [LARGE SCALE GENOMIC DNA]</scope>
    <source>
        <strain evidence="3">DSM 1384</strain>
    </source>
</reference>
<feature type="region of interest" description="Disordered" evidence="1">
    <location>
        <begin position="208"/>
        <end position="236"/>
    </location>
</feature>
<dbReference type="PATRIC" id="fig|1503.3.peg.1762"/>
<evidence type="ECO:0000256" key="1">
    <source>
        <dbReference type="SAM" id="MobiDB-lite"/>
    </source>
</evidence>
<evidence type="ECO:0000313" key="2">
    <source>
        <dbReference type="EMBL" id="KNF09811.1"/>
    </source>
</evidence>
<organism evidence="2 3">
    <name type="scientific">Gottschalkia purinilytica</name>
    <name type="common">Clostridium purinilyticum</name>
    <dbReference type="NCBI Taxonomy" id="1503"/>
    <lineage>
        <taxon>Bacteria</taxon>
        <taxon>Bacillati</taxon>
        <taxon>Bacillota</taxon>
        <taxon>Tissierellia</taxon>
        <taxon>Tissierellales</taxon>
        <taxon>Gottschalkiaceae</taxon>
        <taxon>Gottschalkia</taxon>
    </lineage>
</organism>
<accession>A0A0L0WEE7</accession>
<keyword evidence="3" id="KW-1185">Reference proteome</keyword>
<evidence type="ECO:0000313" key="3">
    <source>
        <dbReference type="Proteomes" id="UP000037267"/>
    </source>
</evidence>
<dbReference type="AlphaFoldDB" id="A0A0L0WEE7"/>
<dbReference type="RefSeq" id="WP_050354189.1">
    <property type="nucleotide sequence ID" value="NZ_LGSS01000002.1"/>
</dbReference>
<feature type="compositionally biased region" description="Acidic residues" evidence="1">
    <location>
        <begin position="212"/>
        <end position="228"/>
    </location>
</feature>
<protein>
    <submittedName>
        <fullName evidence="2">Uncharacterized protein</fullName>
    </submittedName>
</protein>
<dbReference type="STRING" id="1503.CLPU_2c02630"/>
<dbReference type="EMBL" id="LGSS01000002">
    <property type="protein sequence ID" value="KNF09811.1"/>
    <property type="molecule type" value="Genomic_DNA"/>
</dbReference>
<name>A0A0L0WEE7_GOTPU</name>